<accession>A0ABU7SNW7</accession>
<keyword evidence="1" id="KW-0732">Signal</keyword>
<dbReference type="Proteomes" id="UP001339911">
    <property type="component" value="Unassembled WGS sequence"/>
</dbReference>
<keyword evidence="3" id="KW-1185">Reference proteome</keyword>
<protein>
    <recommendedName>
        <fullName evidence="4">Secreted protein</fullName>
    </recommendedName>
</protein>
<sequence length="173" mass="18163">MPRPIRRSAVVLAAALLTLTALAGPARAGTDTDLAPQGFAADSGDSCRYGLAEGTLEFLPVTAPPGLGSVTVTGTIADRPYERDPGPICRDDGLFSFVTFYAYGNGRLIAEGTTKVDNDITKYNFQLGPREPGTGVDTLVVQVCRASTTNAPTPLPTPVGYCGTPQVYSLHWS</sequence>
<feature type="chain" id="PRO_5045137308" description="Secreted protein" evidence="1">
    <location>
        <begin position="24"/>
        <end position="173"/>
    </location>
</feature>
<evidence type="ECO:0000256" key="1">
    <source>
        <dbReference type="SAM" id="SignalP"/>
    </source>
</evidence>
<dbReference type="EMBL" id="JAZGQL010000036">
    <property type="protein sequence ID" value="MEE6311656.1"/>
    <property type="molecule type" value="Genomic_DNA"/>
</dbReference>
<feature type="signal peptide" evidence="1">
    <location>
        <begin position="1"/>
        <end position="23"/>
    </location>
</feature>
<gene>
    <name evidence="2" type="ORF">V1634_33010</name>
</gene>
<comment type="caution">
    <text evidence="2">The sequence shown here is derived from an EMBL/GenBank/DDBJ whole genome shotgun (WGS) entry which is preliminary data.</text>
</comment>
<evidence type="ECO:0000313" key="2">
    <source>
        <dbReference type="EMBL" id="MEE6311656.1"/>
    </source>
</evidence>
<evidence type="ECO:0008006" key="4">
    <source>
        <dbReference type="Google" id="ProtNLM"/>
    </source>
</evidence>
<name>A0ABU7SNW7_9ACTN</name>
<organism evidence="2 3">
    <name type="scientific">Plantactinospora veratri</name>
    <dbReference type="NCBI Taxonomy" id="1436122"/>
    <lineage>
        <taxon>Bacteria</taxon>
        <taxon>Bacillati</taxon>
        <taxon>Actinomycetota</taxon>
        <taxon>Actinomycetes</taxon>
        <taxon>Micromonosporales</taxon>
        <taxon>Micromonosporaceae</taxon>
        <taxon>Plantactinospora</taxon>
    </lineage>
</organism>
<proteinExistence type="predicted"/>
<dbReference type="RefSeq" id="WP_331211544.1">
    <property type="nucleotide sequence ID" value="NZ_JAZGQL010000036.1"/>
</dbReference>
<evidence type="ECO:0000313" key="3">
    <source>
        <dbReference type="Proteomes" id="UP001339911"/>
    </source>
</evidence>
<reference evidence="2 3" key="1">
    <citation type="submission" date="2024-01" db="EMBL/GenBank/DDBJ databases">
        <title>Genome insights into Plantactinospora veratri sp. nov.</title>
        <authorList>
            <person name="Wang L."/>
        </authorList>
    </citation>
    <scope>NUCLEOTIDE SEQUENCE [LARGE SCALE GENOMIC DNA]</scope>
    <source>
        <strain evidence="2 3">NEAU-FHS4</strain>
    </source>
</reference>